<dbReference type="InterPro" id="IPR026341">
    <property type="entry name" value="T9SS_type_B"/>
</dbReference>
<gene>
    <name evidence="1" type="ORF">SDC9_99423</name>
</gene>
<proteinExistence type="predicted"/>
<dbReference type="AlphaFoldDB" id="A0A645AP90"/>
<dbReference type="EMBL" id="VSSQ01013967">
    <property type="protein sequence ID" value="MPM52663.1"/>
    <property type="molecule type" value="Genomic_DNA"/>
</dbReference>
<dbReference type="Pfam" id="PF13585">
    <property type="entry name" value="CHU_C"/>
    <property type="match status" value="1"/>
</dbReference>
<reference evidence="1" key="1">
    <citation type="submission" date="2019-08" db="EMBL/GenBank/DDBJ databases">
        <authorList>
            <person name="Kucharzyk K."/>
            <person name="Murdoch R.W."/>
            <person name="Higgins S."/>
            <person name="Loffler F."/>
        </authorList>
    </citation>
    <scope>NUCLEOTIDE SEQUENCE</scope>
</reference>
<accession>A0A645AP90</accession>
<sequence>MFLLAPGSYDVTVSDANGCLRTASATVDVATDSCYTPHVYIPNIFSPNGDGNNDIYLVQGKGITNFTLRIYDRWGEKVFESDDVNEGWNGEFNGKPVEQGAYPYGVSLIFEGETTVREYNGYITIVR</sequence>
<comment type="caution">
    <text evidence="1">The sequence shown here is derived from an EMBL/GenBank/DDBJ whole genome shotgun (WGS) entry which is preliminary data.</text>
</comment>
<dbReference type="NCBIfam" id="TIGR04131">
    <property type="entry name" value="Bac_Flav_CTERM"/>
    <property type="match status" value="1"/>
</dbReference>
<evidence type="ECO:0000313" key="1">
    <source>
        <dbReference type="EMBL" id="MPM52663.1"/>
    </source>
</evidence>
<organism evidence="1">
    <name type="scientific">bioreactor metagenome</name>
    <dbReference type="NCBI Taxonomy" id="1076179"/>
    <lineage>
        <taxon>unclassified sequences</taxon>
        <taxon>metagenomes</taxon>
        <taxon>ecological metagenomes</taxon>
    </lineage>
</organism>
<evidence type="ECO:0008006" key="2">
    <source>
        <dbReference type="Google" id="ProtNLM"/>
    </source>
</evidence>
<name>A0A645AP90_9ZZZZ</name>
<protein>
    <recommendedName>
        <fullName evidence="2">Gliding motility-associated C-terminal domain-containing protein</fullName>
    </recommendedName>
</protein>